<keyword evidence="7" id="KW-1185">Reference proteome</keyword>
<dbReference type="PANTHER" id="PTHR30136:SF24">
    <property type="entry name" value="HTH-TYPE TRANSCRIPTIONAL REPRESSOR ALLR"/>
    <property type="match status" value="1"/>
</dbReference>
<dbReference type="Gene3D" id="1.10.10.10">
    <property type="entry name" value="Winged helix-like DNA-binding domain superfamily/Winged helix DNA-binding domain"/>
    <property type="match status" value="1"/>
</dbReference>
<dbReference type="InterPro" id="IPR014757">
    <property type="entry name" value="Tscrpt_reg_IclR_C"/>
</dbReference>
<dbReference type="PANTHER" id="PTHR30136">
    <property type="entry name" value="HELIX-TURN-HELIX TRANSCRIPTIONAL REGULATOR, ICLR FAMILY"/>
    <property type="match status" value="1"/>
</dbReference>
<dbReference type="InterPro" id="IPR036390">
    <property type="entry name" value="WH_DNA-bd_sf"/>
</dbReference>
<keyword evidence="3" id="KW-0804">Transcription</keyword>
<dbReference type="Proteomes" id="UP000704762">
    <property type="component" value="Unassembled WGS sequence"/>
</dbReference>
<dbReference type="SUPFAM" id="SSF46785">
    <property type="entry name" value="Winged helix' DNA-binding domain"/>
    <property type="match status" value="1"/>
</dbReference>
<evidence type="ECO:0000259" key="4">
    <source>
        <dbReference type="PROSITE" id="PS51077"/>
    </source>
</evidence>
<gene>
    <name evidence="6" type="ORF">JOE57_001881</name>
</gene>
<dbReference type="InterPro" id="IPR029016">
    <property type="entry name" value="GAF-like_dom_sf"/>
</dbReference>
<dbReference type="InterPro" id="IPR050707">
    <property type="entry name" value="HTH_MetabolicPath_Reg"/>
</dbReference>
<evidence type="ECO:0000259" key="5">
    <source>
        <dbReference type="PROSITE" id="PS51078"/>
    </source>
</evidence>
<proteinExistence type="predicted"/>
<accession>A0ABS2RIX8</accession>
<evidence type="ECO:0000256" key="1">
    <source>
        <dbReference type="ARBA" id="ARBA00023015"/>
    </source>
</evidence>
<reference evidence="6 7" key="1">
    <citation type="submission" date="2021-01" db="EMBL/GenBank/DDBJ databases">
        <title>Sequencing the genomes of 1000 actinobacteria strains.</title>
        <authorList>
            <person name="Klenk H.-P."/>
        </authorList>
    </citation>
    <scope>NUCLEOTIDE SEQUENCE [LARGE SCALE GENOMIC DNA]</scope>
    <source>
        <strain evidence="6 7">DSM 18662</strain>
    </source>
</reference>
<feature type="domain" description="HTH iclR-type" evidence="4">
    <location>
        <begin position="10"/>
        <end position="71"/>
    </location>
</feature>
<dbReference type="Gene3D" id="3.30.450.40">
    <property type="match status" value="1"/>
</dbReference>
<evidence type="ECO:0000313" key="7">
    <source>
        <dbReference type="Proteomes" id="UP000704762"/>
    </source>
</evidence>
<dbReference type="Pfam" id="PF01614">
    <property type="entry name" value="IclR_C"/>
    <property type="match status" value="1"/>
</dbReference>
<dbReference type="RefSeq" id="WP_204917447.1">
    <property type="nucleotide sequence ID" value="NZ_BAAAQP010000002.1"/>
</dbReference>
<keyword evidence="2" id="KW-0238">DNA-binding</keyword>
<dbReference type="SMART" id="SM00346">
    <property type="entry name" value="HTH_ICLR"/>
    <property type="match status" value="1"/>
</dbReference>
<sequence length="251" mass="27024">MVVAKPEGGVQSVGRAFHLLELIAESSSDLSLSELAALVALPTPTTHRLLKTLVALGYARQLSTRRYGLGMGLVRLGEQANMQFAPMARPHLEKLAERTGESANIAVLEGDMVVYIAQAPSPHPMRMFTEVGHRAHTHSTGVGKAILAELDPERVRKIMAKTGMPVATEHTITDLGRLEEELRRIKQQGYAIDEGEQAIGVRCYAVPVLGVPIPMALSISGPEFRVTAELGEQAVPLLKSEALELAAKLNG</sequence>
<evidence type="ECO:0000256" key="3">
    <source>
        <dbReference type="ARBA" id="ARBA00023163"/>
    </source>
</evidence>
<dbReference type="InterPro" id="IPR005471">
    <property type="entry name" value="Tscrpt_reg_IclR_N"/>
</dbReference>
<dbReference type="SUPFAM" id="SSF55781">
    <property type="entry name" value="GAF domain-like"/>
    <property type="match status" value="1"/>
</dbReference>
<name>A0ABS2RIX8_9ACTN</name>
<dbReference type="PROSITE" id="PS51078">
    <property type="entry name" value="ICLR_ED"/>
    <property type="match status" value="1"/>
</dbReference>
<comment type="caution">
    <text evidence="6">The sequence shown here is derived from an EMBL/GenBank/DDBJ whole genome shotgun (WGS) entry which is preliminary data.</text>
</comment>
<evidence type="ECO:0000313" key="6">
    <source>
        <dbReference type="EMBL" id="MBM7798960.1"/>
    </source>
</evidence>
<feature type="domain" description="IclR-ED" evidence="5">
    <location>
        <begin position="72"/>
        <end position="251"/>
    </location>
</feature>
<dbReference type="InterPro" id="IPR036388">
    <property type="entry name" value="WH-like_DNA-bd_sf"/>
</dbReference>
<dbReference type="EMBL" id="JAFBCF010000001">
    <property type="protein sequence ID" value="MBM7798960.1"/>
    <property type="molecule type" value="Genomic_DNA"/>
</dbReference>
<dbReference type="PROSITE" id="PS51077">
    <property type="entry name" value="HTH_ICLR"/>
    <property type="match status" value="1"/>
</dbReference>
<dbReference type="Pfam" id="PF09339">
    <property type="entry name" value="HTH_IclR"/>
    <property type="match status" value="1"/>
</dbReference>
<protein>
    <submittedName>
        <fullName evidence="6">IclR family acetate operon transcriptional repressor</fullName>
    </submittedName>
</protein>
<organism evidence="6 7">
    <name type="scientific">Microlunatus panaciterrae</name>
    <dbReference type="NCBI Taxonomy" id="400768"/>
    <lineage>
        <taxon>Bacteria</taxon>
        <taxon>Bacillati</taxon>
        <taxon>Actinomycetota</taxon>
        <taxon>Actinomycetes</taxon>
        <taxon>Propionibacteriales</taxon>
        <taxon>Propionibacteriaceae</taxon>
        <taxon>Microlunatus</taxon>
    </lineage>
</organism>
<keyword evidence="1" id="KW-0805">Transcription regulation</keyword>
<evidence type="ECO:0000256" key="2">
    <source>
        <dbReference type="ARBA" id="ARBA00023125"/>
    </source>
</evidence>